<dbReference type="PANTHER" id="PTHR31382">
    <property type="entry name" value="NA(+)/H(+) ANTIPORTER"/>
    <property type="match status" value="1"/>
</dbReference>
<dbReference type="GO" id="GO:0120029">
    <property type="term" value="P:proton export across plasma membrane"/>
    <property type="evidence" value="ECO:0007669"/>
    <property type="project" value="InterPro"/>
</dbReference>
<dbReference type="InterPro" id="IPR006153">
    <property type="entry name" value="Cation/H_exchanger_TM"/>
</dbReference>
<evidence type="ECO:0000256" key="1">
    <source>
        <dbReference type="ARBA" id="ARBA00004141"/>
    </source>
</evidence>
<dbReference type="Proteomes" id="UP001182556">
    <property type="component" value="Unassembled WGS sequence"/>
</dbReference>
<dbReference type="GO" id="GO:0015385">
    <property type="term" value="F:sodium:proton antiporter activity"/>
    <property type="evidence" value="ECO:0007669"/>
    <property type="project" value="InterPro"/>
</dbReference>
<evidence type="ECO:0000256" key="4">
    <source>
        <dbReference type="ARBA" id="ARBA00023136"/>
    </source>
</evidence>
<organism evidence="7 8">
    <name type="scientific">Papiliotrema laurentii</name>
    <name type="common">Cryptococcus laurentii</name>
    <dbReference type="NCBI Taxonomy" id="5418"/>
    <lineage>
        <taxon>Eukaryota</taxon>
        <taxon>Fungi</taxon>
        <taxon>Dikarya</taxon>
        <taxon>Basidiomycota</taxon>
        <taxon>Agaricomycotina</taxon>
        <taxon>Tremellomycetes</taxon>
        <taxon>Tremellales</taxon>
        <taxon>Rhynchogastremaceae</taxon>
        <taxon>Papiliotrema</taxon>
    </lineage>
</organism>
<dbReference type="InterPro" id="IPR004712">
    <property type="entry name" value="Na+/H+_antiporter_fungi"/>
</dbReference>
<comment type="caution">
    <text evidence="7">The sequence shown here is derived from an EMBL/GenBank/DDBJ whole genome shotgun (WGS) entry which is preliminary data.</text>
</comment>
<evidence type="ECO:0000259" key="6">
    <source>
        <dbReference type="Pfam" id="PF00999"/>
    </source>
</evidence>
<proteinExistence type="predicted"/>
<evidence type="ECO:0000256" key="3">
    <source>
        <dbReference type="ARBA" id="ARBA00022989"/>
    </source>
</evidence>
<dbReference type="Gene3D" id="1.20.1530.20">
    <property type="match status" value="1"/>
</dbReference>
<keyword evidence="4 5" id="KW-0472">Membrane</keyword>
<feature type="transmembrane region" description="Helical" evidence="5">
    <location>
        <begin position="37"/>
        <end position="57"/>
    </location>
</feature>
<sequence>MCVYAPAPTHPSSLLLLFFGAFLLIFGLTSFLIRGRFFLTTAPLALVCGVALGPRGYAALGGWDVDPDLYQFTRIVLGIQVLSAGVTLPSKLCIKSRMRDSLLVLLGPVMLSAVVISGLFAKALFPSLSWLEAFVVGGCLAPTDPVLAASVVKGTFAERHVPPFIRDLLLASETPGCESGINDGAATPFLMIPLLLITSQTPVKEYIVTTILRETILGIVGGFALGTIARIAWDAADRRRWIDKESRLVWTIALAIFTTGLFNLMGSGELLACYFCGTAMNWNGHLHEDDLHSHFSEGIDALLDVAVFTTLGTALPWDQWHDRDSPMTLWRLALFGIAVLALRRLPSVFLLQRAIPEIRSMREAGFVGWFGPMGVGALYFALKSGASGPSDCMADDAAEHASPESVLKQQLFTIVSWVVFLSTLVHGAWVSPLGADCRHHRPALRPRLVCPPVLPPALPRV</sequence>
<feature type="transmembrane region" description="Helical" evidence="5">
    <location>
        <begin position="363"/>
        <end position="382"/>
    </location>
</feature>
<reference evidence="7" key="1">
    <citation type="submission" date="2023-02" db="EMBL/GenBank/DDBJ databases">
        <title>Identification and recombinant expression of a fungal hydrolase from Papiliotrema laurentii that hydrolyzes apple cutin and clears colloidal polyester polyurethane.</title>
        <authorList>
            <consortium name="DOE Joint Genome Institute"/>
            <person name="Roman V.A."/>
            <person name="Bojanowski C."/>
            <person name="Crable B.R."/>
            <person name="Wagner D.N."/>
            <person name="Hung C.S."/>
            <person name="Nadeau L.J."/>
            <person name="Schratz L."/>
            <person name="Haridas S."/>
            <person name="Pangilinan J."/>
            <person name="Lipzen A."/>
            <person name="Na H."/>
            <person name="Yan M."/>
            <person name="Ng V."/>
            <person name="Grigoriev I.V."/>
            <person name="Spatafora J.W."/>
            <person name="Barlow D."/>
            <person name="Biffinger J."/>
            <person name="Kelley-Loughnane N."/>
            <person name="Varaljay V.A."/>
            <person name="Crookes-Goodson W.J."/>
        </authorList>
    </citation>
    <scope>NUCLEOTIDE SEQUENCE</scope>
    <source>
        <strain evidence="7">5307AH</strain>
    </source>
</reference>
<feature type="transmembrane region" description="Helical" evidence="5">
    <location>
        <begin position="69"/>
        <end position="90"/>
    </location>
</feature>
<evidence type="ECO:0000313" key="7">
    <source>
        <dbReference type="EMBL" id="KAK1921087.1"/>
    </source>
</evidence>
<comment type="subcellular location">
    <subcellularLocation>
        <location evidence="1">Membrane</location>
        <topology evidence="1">Multi-pass membrane protein</topology>
    </subcellularLocation>
</comment>
<dbReference type="Pfam" id="PF00999">
    <property type="entry name" value="Na_H_Exchanger"/>
    <property type="match status" value="1"/>
</dbReference>
<dbReference type="GO" id="GO:0042391">
    <property type="term" value="P:regulation of membrane potential"/>
    <property type="evidence" value="ECO:0007669"/>
    <property type="project" value="InterPro"/>
</dbReference>
<gene>
    <name evidence="7" type="ORF">DB88DRAFT_443920</name>
</gene>
<evidence type="ECO:0000256" key="2">
    <source>
        <dbReference type="ARBA" id="ARBA00022692"/>
    </source>
</evidence>
<feature type="domain" description="Cation/H+ exchanger transmembrane" evidence="6">
    <location>
        <begin position="25"/>
        <end position="433"/>
    </location>
</feature>
<feature type="transmembrane region" description="Helical" evidence="5">
    <location>
        <begin position="329"/>
        <end position="351"/>
    </location>
</feature>
<dbReference type="InterPro" id="IPR038770">
    <property type="entry name" value="Na+/solute_symporter_sf"/>
</dbReference>
<feature type="transmembrane region" description="Helical" evidence="5">
    <location>
        <begin position="102"/>
        <end position="125"/>
    </location>
</feature>
<dbReference type="AlphaFoldDB" id="A0AAD9FPX2"/>
<evidence type="ECO:0000256" key="5">
    <source>
        <dbReference type="SAM" id="Phobius"/>
    </source>
</evidence>
<keyword evidence="8" id="KW-1185">Reference proteome</keyword>
<accession>A0AAD9FPX2</accession>
<keyword evidence="3 5" id="KW-1133">Transmembrane helix</keyword>
<feature type="transmembrane region" description="Helical" evidence="5">
    <location>
        <begin position="12"/>
        <end position="32"/>
    </location>
</feature>
<dbReference type="GO" id="GO:0036376">
    <property type="term" value="P:sodium ion export across plasma membrane"/>
    <property type="evidence" value="ECO:0007669"/>
    <property type="project" value="InterPro"/>
</dbReference>
<name>A0AAD9FPX2_PAPLA</name>
<dbReference type="GO" id="GO:0005886">
    <property type="term" value="C:plasma membrane"/>
    <property type="evidence" value="ECO:0007669"/>
    <property type="project" value="InterPro"/>
</dbReference>
<feature type="transmembrane region" description="Helical" evidence="5">
    <location>
        <begin position="414"/>
        <end position="435"/>
    </location>
</feature>
<dbReference type="PANTHER" id="PTHR31382:SF1">
    <property type="entry name" value="SODIUM ION_PROTON EXCHANGER (EUROFUNG)"/>
    <property type="match status" value="1"/>
</dbReference>
<feature type="transmembrane region" description="Helical" evidence="5">
    <location>
        <begin position="216"/>
        <end position="236"/>
    </location>
</feature>
<feature type="transmembrane region" description="Helical" evidence="5">
    <location>
        <begin position="248"/>
        <end position="265"/>
    </location>
</feature>
<dbReference type="EMBL" id="JAODAN010000012">
    <property type="protein sequence ID" value="KAK1921087.1"/>
    <property type="molecule type" value="Genomic_DNA"/>
</dbReference>
<keyword evidence="2 5" id="KW-0812">Transmembrane</keyword>
<protein>
    <submittedName>
        <fullName evidence="7">Cation/H+ exchanger</fullName>
    </submittedName>
</protein>
<evidence type="ECO:0000313" key="8">
    <source>
        <dbReference type="Proteomes" id="UP001182556"/>
    </source>
</evidence>